<dbReference type="GO" id="GO:0000976">
    <property type="term" value="F:transcription cis-regulatory region binding"/>
    <property type="evidence" value="ECO:0007669"/>
    <property type="project" value="TreeGrafter"/>
</dbReference>
<reference evidence="2" key="1">
    <citation type="submission" date="2019-08" db="EMBL/GenBank/DDBJ databases">
        <authorList>
            <person name="Kucharzyk K."/>
            <person name="Murdoch R.W."/>
            <person name="Higgins S."/>
            <person name="Loffler F."/>
        </authorList>
    </citation>
    <scope>NUCLEOTIDE SEQUENCE</scope>
</reference>
<accession>A0A645H511</accession>
<dbReference type="InterPro" id="IPR037914">
    <property type="entry name" value="SpoVT-AbrB_sf"/>
</dbReference>
<dbReference type="AlphaFoldDB" id="A0A645H511"/>
<name>A0A645H511_9ZZZZ</name>
<dbReference type="EMBL" id="VSSQ01085493">
    <property type="protein sequence ID" value="MPN33129.1"/>
    <property type="molecule type" value="Genomic_DNA"/>
</dbReference>
<dbReference type="HAMAP" id="MF_01008">
    <property type="entry name" value="MraZ"/>
    <property type="match status" value="1"/>
</dbReference>
<dbReference type="InterPro" id="IPR003444">
    <property type="entry name" value="MraZ"/>
</dbReference>
<feature type="domain" description="SpoVT-AbrB" evidence="1">
    <location>
        <begin position="7"/>
        <end position="53"/>
    </location>
</feature>
<proteinExistence type="inferred from homology"/>
<gene>
    <name evidence="2" type="primary">mraZ_32</name>
    <name evidence="2" type="ORF">SDC9_180612</name>
</gene>
<dbReference type="SUPFAM" id="SSF89447">
    <property type="entry name" value="AbrB/MazE/MraZ-like"/>
    <property type="match status" value="1"/>
</dbReference>
<sequence length="160" mass="17846">MLAFCGQDRILIDANGRLKLPPKLIEDFLAEGDGDIVMYCLPEGAIALYPEAVFHEMRNRAEDAVREAGMSILKRRDFRRFGAWSCAAKITPQGRLTLPPGFREPAALPPGTDAIIVGVEIGAEIWNWNRWQSELELMQQHELTRGDIEMAQALKGASPQ</sequence>
<dbReference type="PANTHER" id="PTHR34701:SF1">
    <property type="entry name" value="TRANSCRIPTIONAL REGULATOR MRAZ"/>
    <property type="match status" value="1"/>
</dbReference>
<organism evidence="2">
    <name type="scientific">bioreactor metagenome</name>
    <dbReference type="NCBI Taxonomy" id="1076179"/>
    <lineage>
        <taxon>unclassified sequences</taxon>
        <taxon>metagenomes</taxon>
        <taxon>ecological metagenomes</taxon>
    </lineage>
</organism>
<dbReference type="PANTHER" id="PTHR34701">
    <property type="entry name" value="TRANSCRIPTIONAL REGULATOR MRAZ"/>
    <property type="match status" value="1"/>
</dbReference>
<dbReference type="Gene3D" id="3.40.1550.20">
    <property type="entry name" value="Transcriptional regulator MraZ domain"/>
    <property type="match status" value="1"/>
</dbReference>
<dbReference type="PROSITE" id="PS51740">
    <property type="entry name" value="SPOVT_ABRB"/>
    <property type="match status" value="1"/>
</dbReference>
<dbReference type="InterPro" id="IPR035642">
    <property type="entry name" value="MraZ_N"/>
</dbReference>
<dbReference type="InterPro" id="IPR007159">
    <property type="entry name" value="SpoVT-AbrB_dom"/>
</dbReference>
<dbReference type="GO" id="GO:2000143">
    <property type="term" value="P:negative regulation of DNA-templated transcription initiation"/>
    <property type="evidence" value="ECO:0007669"/>
    <property type="project" value="TreeGrafter"/>
</dbReference>
<protein>
    <submittedName>
        <fullName evidence="2">Transcriptional regulator MraZ</fullName>
    </submittedName>
</protein>
<dbReference type="GO" id="GO:0003700">
    <property type="term" value="F:DNA-binding transcription factor activity"/>
    <property type="evidence" value="ECO:0007669"/>
    <property type="project" value="InterPro"/>
</dbReference>
<evidence type="ECO:0000259" key="1">
    <source>
        <dbReference type="PROSITE" id="PS51740"/>
    </source>
</evidence>
<dbReference type="InterPro" id="IPR038619">
    <property type="entry name" value="MraZ_sf"/>
</dbReference>
<dbReference type="CDD" id="cd16320">
    <property type="entry name" value="MraZ_N"/>
    <property type="match status" value="1"/>
</dbReference>
<evidence type="ECO:0000313" key="2">
    <source>
        <dbReference type="EMBL" id="MPN33129.1"/>
    </source>
</evidence>
<comment type="caution">
    <text evidence="2">The sequence shown here is derived from an EMBL/GenBank/DDBJ whole genome shotgun (WGS) entry which is preliminary data.</text>
</comment>